<dbReference type="GO" id="GO:0003735">
    <property type="term" value="F:structural constituent of ribosome"/>
    <property type="evidence" value="ECO:0007669"/>
    <property type="project" value="InterPro"/>
</dbReference>
<dbReference type="InterPro" id="IPR029004">
    <property type="entry name" value="Ribosomal_eL28/Mak16"/>
</dbReference>
<keyword evidence="2 5" id="KW-0689">Ribosomal protein</keyword>
<keyword evidence="6" id="KW-1185">Reference proteome</keyword>
<comment type="similarity">
    <text evidence="1">Belongs to the eukaryotic ribosomal protein eL28 family.</text>
</comment>
<evidence type="ECO:0000313" key="6">
    <source>
        <dbReference type="Proteomes" id="UP000078348"/>
    </source>
</evidence>
<accession>A0A196SEH1</accession>
<dbReference type="OrthoDB" id="338850at2759"/>
<proteinExistence type="inferred from homology"/>
<dbReference type="PANTHER" id="PTHR10544">
    <property type="entry name" value="60S RIBOSOMAL PROTEIN L28"/>
    <property type="match status" value="1"/>
</dbReference>
<dbReference type="AlphaFoldDB" id="A0A196SEH1"/>
<evidence type="ECO:0000256" key="3">
    <source>
        <dbReference type="ARBA" id="ARBA00023274"/>
    </source>
</evidence>
<protein>
    <submittedName>
        <fullName evidence="5">60S ribosomal protein L28-1</fullName>
    </submittedName>
</protein>
<gene>
    <name evidence="5" type="ORF">AV274_3840</name>
</gene>
<comment type="caution">
    <text evidence="5">The sequence shown here is derived from an EMBL/GenBank/DDBJ whole genome shotgun (WGS) entry which is preliminary data.</text>
</comment>
<organism evidence="5 6">
    <name type="scientific">Blastocystis sp. subtype 1 (strain ATCC 50177 / NandII)</name>
    <dbReference type="NCBI Taxonomy" id="478820"/>
    <lineage>
        <taxon>Eukaryota</taxon>
        <taxon>Sar</taxon>
        <taxon>Stramenopiles</taxon>
        <taxon>Bigyra</taxon>
        <taxon>Opalozoa</taxon>
        <taxon>Opalinata</taxon>
        <taxon>Blastocystidae</taxon>
        <taxon>Blastocystis</taxon>
    </lineage>
</organism>
<dbReference type="GO" id="GO:0005840">
    <property type="term" value="C:ribosome"/>
    <property type="evidence" value="ECO:0007669"/>
    <property type="project" value="UniProtKB-KW"/>
</dbReference>
<dbReference type="GO" id="GO:1990904">
    <property type="term" value="C:ribonucleoprotein complex"/>
    <property type="evidence" value="ECO:0007669"/>
    <property type="project" value="UniProtKB-KW"/>
</dbReference>
<dbReference type="Gene3D" id="3.30.390.110">
    <property type="match status" value="1"/>
</dbReference>
<dbReference type="Proteomes" id="UP000078348">
    <property type="component" value="Unassembled WGS sequence"/>
</dbReference>
<evidence type="ECO:0000256" key="1">
    <source>
        <dbReference type="ARBA" id="ARBA00007926"/>
    </source>
</evidence>
<feature type="domain" description="Ribosomal eL28/Mak16" evidence="4">
    <location>
        <begin position="5"/>
        <end position="114"/>
    </location>
</feature>
<evidence type="ECO:0000256" key="2">
    <source>
        <dbReference type="ARBA" id="ARBA00022980"/>
    </source>
</evidence>
<evidence type="ECO:0000313" key="5">
    <source>
        <dbReference type="EMBL" id="OAO14537.1"/>
    </source>
</evidence>
<name>A0A196SEH1_BLAHN</name>
<dbReference type="STRING" id="478820.A0A196SEH1"/>
<dbReference type="InterPro" id="IPR002672">
    <property type="entry name" value="Ribosomal_eL28"/>
</dbReference>
<dbReference type="Pfam" id="PF01778">
    <property type="entry name" value="Ribosomal_L28e"/>
    <property type="match status" value="1"/>
</dbReference>
<dbReference type="EMBL" id="LXWW01000238">
    <property type="protein sequence ID" value="OAO14537.1"/>
    <property type="molecule type" value="Genomic_DNA"/>
</dbReference>
<dbReference type="GO" id="GO:0006412">
    <property type="term" value="P:translation"/>
    <property type="evidence" value="ECO:0007669"/>
    <property type="project" value="InterPro"/>
</dbReference>
<keyword evidence="3" id="KW-0687">Ribonucleoprotein</keyword>
<sequence length="137" mass="15326">MSSELVWNIVKNNSSFLRKQKQGCKITTFSTDKMNVTNVYSPKCMGICQKRAVGVNCEGKHIMLSIKSTKNDNKPCKMAAKAHVKCAKSVSKEVVKGCYRPCFEAAAVARYNALDLALRRAKKGYVNKKRTMGRRSN</sequence>
<evidence type="ECO:0000259" key="4">
    <source>
        <dbReference type="Pfam" id="PF01778"/>
    </source>
</evidence>
<reference evidence="5 6" key="1">
    <citation type="submission" date="2016-05" db="EMBL/GenBank/DDBJ databases">
        <title>Nuclear genome of Blastocystis sp. subtype 1 NandII.</title>
        <authorList>
            <person name="Gentekaki E."/>
            <person name="Curtis B."/>
            <person name="Stairs C."/>
            <person name="Eme L."/>
            <person name="Herman E."/>
            <person name="Klimes V."/>
            <person name="Arias M.C."/>
            <person name="Elias M."/>
            <person name="Hilliou F."/>
            <person name="Klute M."/>
            <person name="Malik S.-B."/>
            <person name="Pightling A."/>
            <person name="Rachubinski R."/>
            <person name="Salas D."/>
            <person name="Schlacht A."/>
            <person name="Suga H."/>
            <person name="Archibald J."/>
            <person name="Ball S.G."/>
            <person name="Clark G."/>
            <person name="Dacks J."/>
            <person name="Van Der Giezen M."/>
            <person name="Tsaousis A."/>
            <person name="Roger A."/>
        </authorList>
    </citation>
    <scope>NUCLEOTIDE SEQUENCE [LARGE SCALE GENOMIC DNA]</scope>
    <source>
        <strain evidence="6">ATCC 50177 / NandII</strain>
    </source>
</reference>